<feature type="domain" description="Glycosyl transferase family 1" evidence="3">
    <location>
        <begin position="245"/>
        <end position="412"/>
    </location>
</feature>
<keyword evidence="2" id="KW-0812">Transmembrane</keyword>
<dbReference type="CDD" id="cd03814">
    <property type="entry name" value="GT4-like"/>
    <property type="match status" value="1"/>
</dbReference>
<reference evidence="5" key="2">
    <citation type="submission" date="2023-06" db="EMBL/GenBank/DDBJ databases">
        <authorList>
            <consortium name="Lawrence Berkeley National Laboratory"/>
            <person name="Haridas S."/>
            <person name="Hensen N."/>
            <person name="Bonometti L."/>
            <person name="Westerberg I."/>
            <person name="Brannstrom I.O."/>
            <person name="Guillou S."/>
            <person name="Cros-Aarteil S."/>
            <person name="Calhoun S."/>
            <person name="Kuo A."/>
            <person name="Mondo S."/>
            <person name="Pangilinan J."/>
            <person name="Riley R."/>
            <person name="Labutti K."/>
            <person name="Andreopoulos B."/>
            <person name="Lipzen A."/>
            <person name="Chen C."/>
            <person name="Yanf M."/>
            <person name="Daum C."/>
            <person name="Ng V."/>
            <person name="Clum A."/>
            <person name="Steindorff A."/>
            <person name="Ohm R."/>
            <person name="Martin F."/>
            <person name="Silar P."/>
            <person name="Natvig D."/>
            <person name="Lalanne C."/>
            <person name="Gautier V."/>
            <person name="Ament-Velasquez S.L."/>
            <person name="Kruys A."/>
            <person name="Hutchinson M.I."/>
            <person name="Powell A.J."/>
            <person name="Barry K."/>
            <person name="Miller A.N."/>
            <person name="Grigoriev I.V."/>
            <person name="Debuchy R."/>
            <person name="Gladieux P."/>
            <person name="Thoren M.H."/>
            <person name="Johannesson H."/>
        </authorList>
    </citation>
    <scope>NUCLEOTIDE SEQUENCE</scope>
    <source>
        <strain evidence="5">CBS 118394</strain>
    </source>
</reference>
<evidence type="ECO:0000256" key="2">
    <source>
        <dbReference type="SAM" id="Phobius"/>
    </source>
</evidence>
<keyword evidence="1" id="KW-0808">Transferase</keyword>
<dbReference type="PANTHER" id="PTHR45947">
    <property type="entry name" value="SULFOQUINOVOSYL TRANSFERASE SQD2"/>
    <property type="match status" value="1"/>
</dbReference>
<dbReference type="InterPro" id="IPR050194">
    <property type="entry name" value="Glycosyltransferase_grp1"/>
</dbReference>
<organism evidence="5 6">
    <name type="scientific">Apodospora peruviana</name>
    <dbReference type="NCBI Taxonomy" id="516989"/>
    <lineage>
        <taxon>Eukaryota</taxon>
        <taxon>Fungi</taxon>
        <taxon>Dikarya</taxon>
        <taxon>Ascomycota</taxon>
        <taxon>Pezizomycotina</taxon>
        <taxon>Sordariomycetes</taxon>
        <taxon>Sordariomycetidae</taxon>
        <taxon>Sordariales</taxon>
        <taxon>Lasiosphaeriaceae</taxon>
        <taxon>Apodospora</taxon>
    </lineage>
</organism>
<gene>
    <name evidence="5" type="ORF">B0H66DRAFT_608486</name>
</gene>
<keyword evidence="2" id="KW-0472">Membrane</keyword>
<evidence type="ECO:0000259" key="4">
    <source>
        <dbReference type="Pfam" id="PF13439"/>
    </source>
</evidence>
<dbReference type="GO" id="GO:0016757">
    <property type="term" value="F:glycosyltransferase activity"/>
    <property type="evidence" value="ECO:0007669"/>
    <property type="project" value="UniProtKB-KW"/>
</dbReference>
<keyword evidence="6" id="KW-1185">Reference proteome</keyword>
<feature type="transmembrane region" description="Helical" evidence="2">
    <location>
        <begin position="481"/>
        <end position="501"/>
    </location>
</feature>
<accession>A0AAE0HT99</accession>
<dbReference type="Proteomes" id="UP001283341">
    <property type="component" value="Unassembled WGS sequence"/>
</dbReference>
<feature type="domain" description="Glycosyltransferase subfamily 4-like N-terminal" evidence="4">
    <location>
        <begin position="40"/>
        <end position="234"/>
    </location>
</feature>
<protein>
    <recommendedName>
        <fullName evidence="7">Glycosyltransferase</fullName>
    </recommendedName>
</protein>
<evidence type="ECO:0008006" key="7">
    <source>
        <dbReference type="Google" id="ProtNLM"/>
    </source>
</evidence>
<sequence length="516" mass="56987">MASQLEVERAEPTGHGDLSAFPASLIGKRILLCTESFGPVNGVSRTTLMLVDHLHANGAIVAVVAPHNHTRQNTFVPTKSPAVVTDLETSDEHPEVRIQGYPLPYNPELSIVYPVRLSTLYRRTFGSVPDLIYLASPASLGFQVMLQLRQQHPKNQVPIIANFQTDLSGYCTILFPPPLSDLAVYIFAGVQGFLFRHQSVKTIFYPSRFVRRYLEKNDVPDDKLHMLQRGVDTDLFNPGRRSEDLREQIAPGGEIILICVARLAAEKGFSFLAEVAKILDERRLGFKLFIVGGNWNAAVENEIKELFTNLVEKGKVVFAGFRVGESLAEAYSSADIFLHCSITETFGLVVLESMASGVPVVARDEGGPSDIVRNGKTGYLVPPDEVTAFADKVVILAEDTVLRKRFSEDARRQAEEATWERINNQVAWRMADTIAERDSETGIGSSGRQGDVSTQIMGTVPVFGWLFLNDALRARIVDARLVGGMAAISAAWVTVGGYLAFSKLRLWLNKRRVAKD</sequence>
<dbReference type="PANTHER" id="PTHR45947:SF3">
    <property type="entry name" value="SULFOQUINOVOSYL TRANSFERASE SQD2"/>
    <property type="match status" value="1"/>
</dbReference>
<comment type="caution">
    <text evidence="5">The sequence shown here is derived from an EMBL/GenBank/DDBJ whole genome shotgun (WGS) entry which is preliminary data.</text>
</comment>
<dbReference type="Gene3D" id="3.40.50.2000">
    <property type="entry name" value="Glycogen Phosphorylase B"/>
    <property type="match status" value="2"/>
</dbReference>
<dbReference type="AlphaFoldDB" id="A0AAE0HT99"/>
<dbReference type="SUPFAM" id="SSF53756">
    <property type="entry name" value="UDP-Glycosyltransferase/glycogen phosphorylase"/>
    <property type="match status" value="1"/>
</dbReference>
<reference evidence="5" key="1">
    <citation type="journal article" date="2023" name="Mol. Phylogenet. Evol.">
        <title>Genome-scale phylogeny and comparative genomics of the fungal order Sordariales.</title>
        <authorList>
            <person name="Hensen N."/>
            <person name="Bonometti L."/>
            <person name="Westerberg I."/>
            <person name="Brannstrom I.O."/>
            <person name="Guillou S."/>
            <person name="Cros-Aarteil S."/>
            <person name="Calhoun S."/>
            <person name="Haridas S."/>
            <person name="Kuo A."/>
            <person name="Mondo S."/>
            <person name="Pangilinan J."/>
            <person name="Riley R."/>
            <person name="LaButti K."/>
            <person name="Andreopoulos B."/>
            <person name="Lipzen A."/>
            <person name="Chen C."/>
            <person name="Yan M."/>
            <person name="Daum C."/>
            <person name="Ng V."/>
            <person name="Clum A."/>
            <person name="Steindorff A."/>
            <person name="Ohm R.A."/>
            <person name="Martin F."/>
            <person name="Silar P."/>
            <person name="Natvig D.O."/>
            <person name="Lalanne C."/>
            <person name="Gautier V."/>
            <person name="Ament-Velasquez S.L."/>
            <person name="Kruys A."/>
            <person name="Hutchinson M.I."/>
            <person name="Powell A.J."/>
            <person name="Barry K."/>
            <person name="Miller A.N."/>
            <person name="Grigoriev I.V."/>
            <person name="Debuchy R."/>
            <person name="Gladieux P."/>
            <person name="Hiltunen Thoren M."/>
            <person name="Johannesson H."/>
        </authorList>
    </citation>
    <scope>NUCLEOTIDE SEQUENCE</scope>
    <source>
        <strain evidence="5">CBS 118394</strain>
    </source>
</reference>
<proteinExistence type="predicted"/>
<evidence type="ECO:0000313" key="6">
    <source>
        <dbReference type="Proteomes" id="UP001283341"/>
    </source>
</evidence>
<evidence type="ECO:0000256" key="1">
    <source>
        <dbReference type="ARBA" id="ARBA00022676"/>
    </source>
</evidence>
<evidence type="ECO:0000313" key="5">
    <source>
        <dbReference type="EMBL" id="KAK3312207.1"/>
    </source>
</evidence>
<evidence type="ECO:0000259" key="3">
    <source>
        <dbReference type="Pfam" id="PF00534"/>
    </source>
</evidence>
<dbReference type="InterPro" id="IPR001296">
    <property type="entry name" value="Glyco_trans_1"/>
</dbReference>
<keyword evidence="2" id="KW-1133">Transmembrane helix</keyword>
<name>A0AAE0HT99_9PEZI</name>
<dbReference type="InterPro" id="IPR028098">
    <property type="entry name" value="Glyco_trans_4-like_N"/>
</dbReference>
<dbReference type="Pfam" id="PF13439">
    <property type="entry name" value="Glyco_transf_4"/>
    <property type="match status" value="1"/>
</dbReference>
<dbReference type="EMBL" id="JAUEDM010000009">
    <property type="protein sequence ID" value="KAK3312207.1"/>
    <property type="molecule type" value="Genomic_DNA"/>
</dbReference>
<keyword evidence="1" id="KW-0328">Glycosyltransferase</keyword>
<dbReference type="Pfam" id="PF00534">
    <property type="entry name" value="Glycos_transf_1"/>
    <property type="match status" value="1"/>
</dbReference>